<dbReference type="RefSeq" id="WP_141288023.1">
    <property type="nucleotide sequence ID" value="NZ_BAAAEW010000008.1"/>
</dbReference>
<gene>
    <name evidence="1" type="ORF">GCM10009107_17460</name>
</gene>
<accession>A0ABP3V6Z6</accession>
<evidence type="ECO:0008006" key="3">
    <source>
        <dbReference type="Google" id="ProtNLM"/>
    </source>
</evidence>
<evidence type="ECO:0000313" key="2">
    <source>
        <dbReference type="Proteomes" id="UP001500279"/>
    </source>
</evidence>
<dbReference type="EMBL" id="BAAAEW010000008">
    <property type="protein sequence ID" value="GAA0748235.1"/>
    <property type="molecule type" value="Genomic_DNA"/>
</dbReference>
<reference evidence="2" key="1">
    <citation type="journal article" date="2019" name="Int. J. Syst. Evol. Microbiol.">
        <title>The Global Catalogue of Microorganisms (GCM) 10K type strain sequencing project: providing services to taxonomists for standard genome sequencing and annotation.</title>
        <authorList>
            <consortium name="The Broad Institute Genomics Platform"/>
            <consortium name="The Broad Institute Genome Sequencing Center for Infectious Disease"/>
            <person name="Wu L."/>
            <person name="Ma J."/>
        </authorList>
    </citation>
    <scope>NUCLEOTIDE SEQUENCE [LARGE SCALE GENOMIC DNA]</scope>
    <source>
        <strain evidence="2">JCM 15503</strain>
    </source>
</reference>
<sequence length="73" mass="8370">MEQVFTMAALDARIQQIEVHIDQLQLHLATVSLHADRREALSRLLVLKRSLVAWQTQRILLRIRRQAAPFAGG</sequence>
<name>A0ABP3V6Z6_9BURK</name>
<keyword evidence="2" id="KW-1185">Reference proteome</keyword>
<dbReference type="Proteomes" id="UP001500279">
    <property type="component" value="Unassembled WGS sequence"/>
</dbReference>
<organism evidence="1 2">
    <name type="scientific">Ideonella azotifigens</name>
    <dbReference type="NCBI Taxonomy" id="513160"/>
    <lineage>
        <taxon>Bacteria</taxon>
        <taxon>Pseudomonadati</taxon>
        <taxon>Pseudomonadota</taxon>
        <taxon>Betaproteobacteria</taxon>
        <taxon>Burkholderiales</taxon>
        <taxon>Sphaerotilaceae</taxon>
        <taxon>Ideonella</taxon>
    </lineage>
</organism>
<comment type="caution">
    <text evidence="1">The sequence shown here is derived from an EMBL/GenBank/DDBJ whole genome shotgun (WGS) entry which is preliminary data.</text>
</comment>
<evidence type="ECO:0000313" key="1">
    <source>
        <dbReference type="EMBL" id="GAA0748235.1"/>
    </source>
</evidence>
<protein>
    <recommendedName>
        <fullName evidence="3">50S ribosomal protein L29</fullName>
    </recommendedName>
</protein>
<proteinExistence type="predicted"/>